<dbReference type="Proteomes" id="UP000075221">
    <property type="component" value="Chromosome"/>
</dbReference>
<dbReference type="InterPro" id="IPR025328">
    <property type="entry name" value="DUF4234"/>
</dbReference>
<feature type="domain" description="DUF4234" evidence="2">
    <location>
        <begin position="12"/>
        <end position="83"/>
    </location>
</feature>
<protein>
    <recommendedName>
        <fullName evidence="2">DUF4234 domain-containing protein</fullName>
    </recommendedName>
</protein>
<keyword evidence="6" id="KW-1185">Reference proteome</keyword>
<feature type="transmembrane region" description="Helical" evidence="1">
    <location>
        <begin position="55"/>
        <end position="74"/>
    </location>
</feature>
<evidence type="ECO:0000313" key="6">
    <source>
        <dbReference type="Proteomes" id="UP000178666"/>
    </source>
</evidence>
<keyword evidence="1" id="KW-0812">Transmembrane</keyword>
<evidence type="ECO:0000313" key="5">
    <source>
        <dbReference type="Proteomes" id="UP000075221"/>
    </source>
</evidence>
<evidence type="ECO:0000259" key="2">
    <source>
        <dbReference type="Pfam" id="PF14018"/>
    </source>
</evidence>
<dbReference type="Pfam" id="PF14018">
    <property type="entry name" value="DUF4234"/>
    <property type="match status" value="1"/>
</dbReference>
<dbReference type="EMBL" id="CP015970">
    <property type="protein sequence ID" value="AOZ48504.1"/>
    <property type="molecule type" value="Genomic_DNA"/>
</dbReference>
<dbReference type="Proteomes" id="UP000178666">
    <property type="component" value="Chromosome"/>
</dbReference>
<evidence type="ECO:0000256" key="1">
    <source>
        <dbReference type="SAM" id="Phobius"/>
    </source>
</evidence>
<gene>
    <name evidence="4" type="ORF">A8L58_16005</name>
    <name evidence="3" type="ORF">AXH35_14550</name>
</gene>
<organism evidence="3 5">
    <name type="scientific">Acidipropionibacterium acidipropionici</name>
    <dbReference type="NCBI Taxonomy" id="1748"/>
    <lineage>
        <taxon>Bacteria</taxon>
        <taxon>Bacillati</taxon>
        <taxon>Actinomycetota</taxon>
        <taxon>Actinomycetes</taxon>
        <taxon>Propionibacteriales</taxon>
        <taxon>Propionibacteriaceae</taxon>
        <taxon>Acidipropionibacterium</taxon>
    </lineage>
</organism>
<evidence type="ECO:0000313" key="4">
    <source>
        <dbReference type="EMBL" id="AOZ48504.1"/>
    </source>
</evidence>
<sequence>MQAPVGQVKTNRSLSKFIILSIITLGIYDLFLLAEISGSLNIMASRYDGKKTMNFWLLLFVVGPITAGIAYIVWMHKMCNRIGAELVRRGHPRQVSAATYWGWGVLGAFIIVGPFVLIWKLLHSMNALAADYNIRG</sequence>
<proteinExistence type="predicted"/>
<accession>A0AAC9APJ8</accession>
<keyword evidence="1" id="KW-0472">Membrane</keyword>
<dbReference type="EMBL" id="CP014352">
    <property type="protein sequence ID" value="AMS07271.1"/>
    <property type="molecule type" value="Genomic_DNA"/>
</dbReference>
<evidence type="ECO:0000313" key="3">
    <source>
        <dbReference type="EMBL" id="AMS07271.1"/>
    </source>
</evidence>
<reference evidence="4 6" key="1">
    <citation type="journal article" date="2016" name="Plant Dis.">
        <title>Improved production of propionic acid using genome shuffling.</title>
        <authorList>
            <person name="Luna-Flores C.H."/>
            <person name="Palfreyman R.W."/>
            <person name="Kromer J.O."/>
            <person name="Nielsen L.K."/>
            <person name="Marcellin E."/>
        </authorList>
    </citation>
    <scope>NUCLEOTIDE SEQUENCE [LARGE SCALE GENOMIC DNA]</scope>
    <source>
        <strain evidence="4 6">F3E8</strain>
    </source>
</reference>
<name>A0AAC9APJ8_9ACTN</name>
<dbReference type="AlphaFoldDB" id="A0AAC9APJ8"/>
<keyword evidence="1" id="KW-1133">Transmembrane helix</keyword>
<feature type="transmembrane region" description="Helical" evidence="1">
    <location>
        <begin position="14"/>
        <end position="34"/>
    </location>
</feature>
<feature type="transmembrane region" description="Helical" evidence="1">
    <location>
        <begin position="100"/>
        <end position="119"/>
    </location>
</feature>
<reference evidence="3 5" key="2">
    <citation type="submission" date="2016-02" db="EMBL/GenBank/DDBJ databases">
        <title>Complete Genome Sequence of Propionibacterium acidipropionici ATCC 55737.</title>
        <authorList>
            <person name="Luna Flores C.H."/>
            <person name="Nielsen L.K."/>
            <person name="Marcellin E."/>
        </authorList>
    </citation>
    <scope>NUCLEOTIDE SEQUENCE [LARGE SCALE GENOMIC DNA]</scope>
    <source>
        <strain evidence="3 5">ATCC 55737</strain>
    </source>
</reference>